<dbReference type="FunCoup" id="A0A152A427">
    <property type="interactions" value="27"/>
</dbReference>
<name>A0A152A427_TIELA</name>
<feature type="binding site" evidence="7">
    <location>
        <position position="511"/>
    </location>
    <ligand>
        <name>Ca(2+)</name>
        <dbReference type="ChEBI" id="CHEBI:29108"/>
    </ligand>
</feature>
<comment type="caution">
    <text evidence="9">The sequence shown here is derived from an EMBL/GenBank/DDBJ whole genome shotgun (WGS) entry which is preliminary data.</text>
</comment>
<feature type="domain" description="Peptidase S53" evidence="8">
    <location>
        <begin position="178"/>
        <end position="532"/>
    </location>
</feature>
<dbReference type="GO" id="GO:0006508">
    <property type="term" value="P:proteolysis"/>
    <property type="evidence" value="ECO:0007669"/>
    <property type="project" value="UniProtKB-KW"/>
</dbReference>
<protein>
    <submittedName>
        <fullName evidence="9">Peptidase S8 and S53 domain-containing protein</fullName>
    </submittedName>
</protein>
<gene>
    <name evidence="9" type="ORF">DLAC_02863</name>
</gene>
<accession>A0A152A427</accession>
<comment type="cofactor">
    <cofactor evidence="7">
        <name>Ca(2+)</name>
        <dbReference type="ChEBI" id="CHEBI:29108"/>
    </cofactor>
    <text evidence="7">Binds 1 Ca(2+) ion per subunit.</text>
</comment>
<feature type="active site" description="Charge relay system" evidence="7">
    <location>
        <position position="447"/>
    </location>
</feature>
<keyword evidence="10" id="KW-1185">Reference proteome</keyword>
<dbReference type="InterPro" id="IPR050819">
    <property type="entry name" value="Tripeptidyl-peptidase_I"/>
</dbReference>
<dbReference type="STRING" id="361077.A0A152A427"/>
<dbReference type="OrthoDB" id="16742at2759"/>
<evidence type="ECO:0000256" key="5">
    <source>
        <dbReference type="ARBA" id="ARBA00022837"/>
    </source>
</evidence>
<feature type="binding site" evidence="7">
    <location>
        <position position="493"/>
    </location>
    <ligand>
        <name>Ca(2+)</name>
        <dbReference type="ChEBI" id="CHEBI:29108"/>
    </ligand>
</feature>
<feature type="active site" description="Charge relay system" evidence="7">
    <location>
        <position position="252"/>
    </location>
</feature>
<dbReference type="Pfam" id="PF09286">
    <property type="entry name" value="Pro-kuma_activ"/>
    <property type="match status" value="1"/>
</dbReference>
<dbReference type="CDD" id="cd04056">
    <property type="entry name" value="Peptidases_S53"/>
    <property type="match status" value="1"/>
</dbReference>
<organism evidence="9 10">
    <name type="scientific">Tieghemostelium lacteum</name>
    <name type="common">Slime mold</name>
    <name type="synonym">Dictyostelium lacteum</name>
    <dbReference type="NCBI Taxonomy" id="361077"/>
    <lineage>
        <taxon>Eukaryota</taxon>
        <taxon>Amoebozoa</taxon>
        <taxon>Evosea</taxon>
        <taxon>Eumycetozoa</taxon>
        <taxon>Dictyostelia</taxon>
        <taxon>Dictyosteliales</taxon>
        <taxon>Raperosteliaceae</taxon>
        <taxon>Tieghemostelium</taxon>
    </lineage>
</organism>
<dbReference type="OMA" id="VTITPDC"/>
<dbReference type="AlphaFoldDB" id="A0A152A427"/>
<keyword evidence="3 7" id="KW-0378">Hydrolase</keyword>
<evidence type="ECO:0000256" key="7">
    <source>
        <dbReference type="PROSITE-ProRule" id="PRU01032"/>
    </source>
</evidence>
<evidence type="ECO:0000313" key="10">
    <source>
        <dbReference type="Proteomes" id="UP000076078"/>
    </source>
</evidence>
<dbReference type="SUPFAM" id="SSF52743">
    <property type="entry name" value="Subtilisin-like"/>
    <property type="match status" value="1"/>
</dbReference>
<keyword evidence="4 7" id="KW-0720">Serine protease</keyword>
<keyword evidence="2 7" id="KW-0479">Metal-binding</keyword>
<dbReference type="GO" id="GO:0008240">
    <property type="term" value="F:tripeptidyl-peptidase activity"/>
    <property type="evidence" value="ECO:0007669"/>
    <property type="project" value="TreeGrafter"/>
</dbReference>
<dbReference type="PANTHER" id="PTHR14218">
    <property type="entry name" value="PROTEASE S8 TRIPEPTIDYL PEPTIDASE I CLN2"/>
    <property type="match status" value="1"/>
</dbReference>
<evidence type="ECO:0000256" key="6">
    <source>
        <dbReference type="ARBA" id="ARBA00023145"/>
    </source>
</evidence>
<evidence type="ECO:0000256" key="1">
    <source>
        <dbReference type="ARBA" id="ARBA00022670"/>
    </source>
</evidence>
<dbReference type="EMBL" id="LODT01000013">
    <property type="protein sequence ID" value="KYR00811.1"/>
    <property type="molecule type" value="Genomic_DNA"/>
</dbReference>
<feature type="binding site" evidence="7">
    <location>
        <position position="513"/>
    </location>
    <ligand>
        <name>Ca(2+)</name>
        <dbReference type="ChEBI" id="CHEBI:29108"/>
    </ligand>
</feature>
<dbReference type="Gene3D" id="3.40.50.200">
    <property type="entry name" value="Peptidase S8/S53 domain"/>
    <property type="match status" value="1"/>
</dbReference>
<dbReference type="InterPro" id="IPR030400">
    <property type="entry name" value="Sedolisin_dom"/>
</dbReference>
<sequence>MVEGIHHDQSVEVDLTIGIKQQNTKELEDFVMQVSQPDHQNYGKYLSFQEVKDMVSPEQESIEAVQNWLESEGVTNHYLTNSGDFIKASVSTGVAEKILDVKYHRFIHKQSKMSFIRSMDPYTVPDEVSKHIDFIGGVNHLPQMPESLPPKAKKSIEGLRFPFDYDFEGMANNRTDPFLSPHLIQRAMNVPSEVMGNCHEDNSQAIAQFLKEYFSSDDLEYFQKKFKLPRSHISRMVGFNEEDSPGIETALDIQYIMAMAPQAPTWIVSVSGLHEGQEPFLEWLVNISSMPNLPLVHSISYGDDENSIDRSYTERVDIEFKKYAAMGRTIVFSSGDSGVGCSETCDHYVPGWPASSSYVLSVGGVIMKRTADNHMIGHQISGGGFSNYFSRPAYQDNDVQYYLDNYVSDYQTRFFNSNGRGYPDISSFSRSVIIAHKGNLIPIGGTSASAPIIAGMLTLINNQRLYNSQPPIGFFNPLLYKIVREHPDAVYDIVDGENSFHCCDGFTSSPGWDPVTGWGVPNMRNLLKYTTQ</sequence>
<keyword evidence="6" id="KW-0865">Zymogen</keyword>
<reference evidence="9 10" key="1">
    <citation type="submission" date="2015-12" db="EMBL/GenBank/DDBJ databases">
        <title>Dictyostelia acquired genes for synthesis and detection of signals that induce cell-type specialization by lateral gene transfer from prokaryotes.</title>
        <authorList>
            <person name="Gloeckner G."/>
            <person name="Schaap P."/>
        </authorList>
    </citation>
    <scope>NUCLEOTIDE SEQUENCE [LARGE SCALE GENOMIC DNA]</scope>
    <source>
        <strain evidence="9 10">TK</strain>
    </source>
</reference>
<evidence type="ECO:0000259" key="8">
    <source>
        <dbReference type="PROSITE" id="PS51695"/>
    </source>
</evidence>
<evidence type="ECO:0000256" key="2">
    <source>
        <dbReference type="ARBA" id="ARBA00022723"/>
    </source>
</evidence>
<dbReference type="PROSITE" id="PS00138">
    <property type="entry name" value="SUBTILASE_SER"/>
    <property type="match status" value="1"/>
</dbReference>
<dbReference type="Proteomes" id="UP000076078">
    <property type="component" value="Unassembled WGS sequence"/>
</dbReference>
<dbReference type="PANTHER" id="PTHR14218:SF14">
    <property type="entry name" value="TRIPEPTIDYL-PEPTIDASE 1"/>
    <property type="match status" value="1"/>
</dbReference>
<evidence type="ECO:0000313" key="9">
    <source>
        <dbReference type="EMBL" id="KYR00811.1"/>
    </source>
</evidence>
<dbReference type="InterPro" id="IPR000209">
    <property type="entry name" value="Peptidase_S8/S53_dom"/>
</dbReference>
<dbReference type="GO" id="GO:0046872">
    <property type="term" value="F:metal ion binding"/>
    <property type="evidence" value="ECO:0007669"/>
    <property type="project" value="UniProtKB-UniRule"/>
</dbReference>
<dbReference type="GO" id="GO:0004252">
    <property type="term" value="F:serine-type endopeptidase activity"/>
    <property type="evidence" value="ECO:0007669"/>
    <property type="project" value="UniProtKB-UniRule"/>
</dbReference>
<feature type="binding site" evidence="7">
    <location>
        <position position="492"/>
    </location>
    <ligand>
        <name>Ca(2+)</name>
        <dbReference type="ChEBI" id="CHEBI:29108"/>
    </ligand>
</feature>
<dbReference type="InterPro" id="IPR015366">
    <property type="entry name" value="S53_propep"/>
</dbReference>
<dbReference type="CDD" id="cd11377">
    <property type="entry name" value="Pro-peptidase_S53"/>
    <property type="match status" value="1"/>
</dbReference>
<keyword evidence="1 7" id="KW-0645">Protease</keyword>
<evidence type="ECO:0000256" key="4">
    <source>
        <dbReference type="ARBA" id="ARBA00022825"/>
    </source>
</evidence>
<evidence type="ECO:0000256" key="3">
    <source>
        <dbReference type="ARBA" id="ARBA00022801"/>
    </source>
</evidence>
<keyword evidence="5 7" id="KW-0106">Calcium</keyword>
<dbReference type="SMART" id="SM00944">
    <property type="entry name" value="Pro-kuma_activ"/>
    <property type="match status" value="1"/>
</dbReference>
<dbReference type="SUPFAM" id="SSF54897">
    <property type="entry name" value="Protease propeptides/inhibitors"/>
    <property type="match status" value="1"/>
</dbReference>
<dbReference type="InParanoid" id="A0A152A427"/>
<dbReference type="PROSITE" id="PS51695">
    <property type="entry name" value="SEDOLISIN"/>
    <property type="match status" value="1"/>
</dbReference>
<proteinExistence type="predicted"/>
<dbReference type="InterPro" id="IPR036852">
    <property type="entry name" value="Peptidase_S8/S53_dom_sf"/>
</dbReference>
<dbReference type="InterPro" id="IPR023828">
    <property type="entry name" value="Peptidase_S8_Ser-AS"/>
</dbReference>
<dbReference type="Pfam" id="PF00082">
    <property type="entry name" value="Peptidase_S8"/>
    <property type="match status" value="1"/>
</dbReference>
<feature type="active site" description="Charge relay system" evidence="7">
    <location>
        <position position="248"/>
    </location>
</feature>